<keyword evidence="3" id="KW-1003">Cell membrane</keyword>
<feature type="transmembrane region" description="Helical" evidence="9">
    <location>
        <begin position="352"/>
        <end position="371"/>
    </location>
</feature>
<dbReference type="GO" id="GO:0005886">
    <property type="term" value="C:plasma membrane"/>
    <property type="evidence" value="ECO:0007669"/>
    <property type="project" value="UniProtKB-SubCell"/>
</dbReference>
<dbReference type="Gene3D" id="1.20.1250.20">
    <property type="entry name" value="MFS general substrate transporter like domains"/>
    <property type="match status" value="1"/>
</dbReference>
<dbReference type="CDD" id="cd17321">
    <property type="entry name" value="MFS_MMR_MDR_like"/>
    <property type="match status" value="1"/>
</dbReference>
<evidence type="ECO:0000256" key="5">
    <source>
        <dbReference type="ARBA" id="ARBA00022989"/>
    </source>
</evidence>
<dbReference type="PANTHER" id="PTHR42718">
    <property type="entry name" value="MAJOR FACILITATOR SUPERFAMILY MULTIDRUG TRANSPORTER MFSC"/>
    <property type="match status" value="1"/>
</dbReference>
<evidence type="ECO:0000256" key="6">
    <source>
        <dbReference type="ARBA" id="ARBA00023136"/>
    </source>
</evidence>
<dbReference type="InterPro" id="IPR011701">
    <property type="entry name" value="MFS"/>
</dbReference>
<dbReference type="KEGG" id="shun:DWB77_00547"/>
<dbReference type="InterPro" id="IPR020846">
    <property type="entry name" value="MFS_dom"/>
</dbReference>
<dbReference type="EMBL" id="CP032698">
    <property type="protein sequence ID" value="AYG78440.1"/>
    <property type="molecule type" value="Genomic_DNA"/>
</dbReference>
<dbReference type="RefSeq" id="WP_246033375.1">
    <property type="nucleotide sequence ID" value="NZ_CP032698.1"/>
</dbReference>
<feature type="transmembrane region" description="Helical" evidence="9">
    <location>
        <begin position="413"/>
        <end position="438"/>
    </location>
</feature>
<dbReference type="AlphaFoldDB" id="A0A387HBV0"/>
<feature type="compositionally biased region" description="Polar residues" evidence="8">
    <location>
        <begin position="1"/>
        <end position="13"/>
    </location>
</feature>
<dbReference type="PRINTS" id="PR01036">
    <property type="entry name" value="TCRTETB"/>
</dbReference>
<keyword evidence="12" id="KW-1185">Reference proteome</keyword>
<organism evidence="11 12">
    <name type="scientific">Streptomyces hundungensis</name>
    <dbReference type="NCBI Taxonomy" id="1077946"/>
    <lineage>
        <taxon>Bacteria</taxon>
        <taxon>Bacillati</taxon>
        <taxon>Actinomycetota</taxon>
        <taxon>Actinomycetes</taxon>
        <taxon>Kitasatosporales</taxon>
        <taxon>Streptomycetaceae</taxon>
        <taxon>Streptomyces</taxon>
    </lineage>
</organism>
<feature type="transmembrane region" description="Helical" evidence="9">
    <location>
        <begin position="288"/>
        <end position="311"/>
    </location>
</feature>
<feature type="transmembrane region" description="Helical" evidence="9">
    <location>
        <begin position="98"/>
        <end position="116"/>
    </location>
</feature>
<accession>A0A387HBV0</accession>
<reference evidence="11 12" key="1">
    <citation type="submission" date="2018-10" db="EMBL/GenBank/DDBJ databases">
        <title>Relationship between Morphology and Antimicrobial Activity in Streptomyces.</title>
        <authorList>
            <person name="Kang H.J."/>
            <person name="Kim S.B."/>
        </authorList>
    </citation>
    <scope>NUCLEOTIDE SEQUENCE [LARGE SCALE GENOMIC DNA]</scope>
    <source>
        <strain evidence="11 12">BH38</strain>
    </source>
</reference>
<evidence type="ECO:0000256" key="2">
    <source>
        <dbReference type="ARBA" id="ARBA00022448"/>
    </source>
</evidence>
<feature type="domain" description="Major facilitator superfamily (MFS) profile" evidence="10">
    <location>
        <begin position="32"/>
        <end position="484"/>
    </location>
</feature>
<feature type="transmembrane region" description="Helical" evidence="9">
    <location>
        <begin position="157"/>
        <end position="179"/>
    </location>
</feature>
<feature type="transmembrane region" description="Helical" evidence="9">
    <location>
        <begin position="243"/>
        <end position="267"/>
    </location>
</feature>
<feature type="transmembrane region" description="Helical" evidence="9">
    <location>
        <begin position="377"/>
        <end position="401"/>
    </location>
</feature>
<dbReference type="InterPro" id="IPR036259">
    <property type="entry name" value="MFS_trans_sf"/>
</dbReference>
<evidence type="ECO:0000259" key="10">
    <source>
        <dbReference type="PROSITE" id="PS50850"/>
    </source>
</evidence>
<keyword evidence="7" id="KW-0046">Antibiotic resistance</keyword>
<sequence length="489" mass="50422">MSTVNSSGETRTLQELPKEPAPERMTRRQTLVLVLLLGAQFTLAVDFSIMNVAVPVIGRELGFAQENLQWIATAFALSAAGFSLLFGRIADMVGARRIFLAGLSLLTLASLVGGLVDAQGPLLAARVAQGLATAMVTPAGLALLITSFPEGPLRDRALGLNGAMLSAGFTCGAVVGGLLTDVLSWRWGFFINVPIGVLLLVVSPMLLSKSRARQGGKLDIPGAITVSAGLIALVYGISSAGQYGWGSSTTLLSLGIGVVLLVAFGFVELRAPEPLAPLRILARRTVTWGNIGGAATFIGFTAMIFLLTLYLQEVLGYSAMATGLTFGVLGVGAFLGGITAPRWIGALGSSHAVLVGGLLVQGITVGALYFAGDSRSWLYPVLALAFLSSYSHVVAIVGFMVTATSGLPNEQQGLATGITTLTQQVSITVGIPIMSAVATAQIRAAHGKSQELATLGGINVAILVNGLILVAVAALVALFVKRRAAAAID</sequence>
<dbReference type="Pfam" id="PF07690">
    <property type="entry name" value="MFS_1"/>
    <property type="match status" value="1"/>
</dbReference>
<keyword evidence="6 9" id="KW-0472">Membrane</keyword>
<evidence type="ECO:0000256" key="4">
    <source>
        <dbReference type="ARBA" id="ARBA00022692"/>
    </source>
</evidence>
<dbReference type="PROSITE" id="PS50850">
    <property type="entry name" value="MFS"/>
    <property type="match status" value="1"/>
</dbReference>
<keyword evidence="2" id="KW-0813">Transport</keyword>
<keyword evidence="5 9" id="KW-1133">Transmembrane helix</keyword>
<evidence type="ECO:0000313" key="11">
    <source>
        <dbReference type="EMBL" id="AYG78440.1"/>
    </source>
</evidence>
<gene>
    <name evidence="11" type="primary">efpA_1</name>
    <name evidence="11" type="ORF">DWB77_00547</name>
</gene>
<protein>
    <submittedName>
        <fullName evidence="11">Putative MFS-type transporter EfpA</fullName>
    </submittedName>
</protein>
<evidence type="ECO:0000313" key="12">
    <source>
        <dbReference type="Proteomes" id="UP000271554"/>
    </source>
</evidence>
<comment type="subcellular location">
    <subcellularLocation>
        <location evidence="1">Cell membrane</location>
        <topology evidence="1">Multi-pass membrane protein</topology>
    </subcellularLocation>
</comment>
<evidence type="ECO:0000256" key="7">
    <source>
        <dbReference type="ARBA" id="ARBA00023251"/>
    </source>
</evidence>
<feature type="transmembrane region" description="Helical" evidence="9">
    <location>
        <begin position="218"/>
        <end position="237"/>
    </location>
</feature>
<feature type="transmembrane region" description="Helical" evidence="9">
    <location>
        <begin position="68"/>
        <end position="86"/>
    </location>
</feature>
<dbReference type="Gene3D" id="1.20.1720.10">
    <property type="entry name" value="Multidrug resistance protein D"/>
    <property type="match status" value="1"/>
</dbReference>
<dbReference type="GO" id="GO:0022857">
    <property type="term" value="F:transmembrane transporter activity"/>
    <property type="evidence" value="ECO:0007669"/>
    <property type="project" value="InterPro"/>
</dbReference>
<evidence type="ECO:0000256" key="3">
    <source>
        <dbReference type="ARBA" id="ARBA00022475"/>
    </source>
</evidence>
<proteinExistence type="predicted"/>
<keyword evidence="4 9" id="KW-0812">Transmembrane</keyword>
<feature type="transmembrane region" description="Helical" evidence="9">
    <location>
        <begin position="317"/>
        <end position="340"/>
    </location>
</feature>
<evidence type="ECO:0000256" key="1">
    <source>
        <dbReference type="ARBA" id="ARBA00004651"/>
    </source>
</evidence>
<evidence type="ECO:0000256" key="8">
    <source>
        <dbReference type="SAM" id="MobiDB-lite"/>
    </source>
</evidence>
<dbReference type="Proteomes" id="UP000271554">
    <property type="component" value="Chromosome"/>
</dbReference>
<feature type="transmembrane region" description="Helical" evidence="9">
    <location>
        <begin position="122"/>
        <end position="145"/>
    </location>
</feature>
<name>A0A387HBV0_9ACTN</name>
<feature type="region of interest" description="Disordered" evidence="8">
    <location>
        <begin position="1"/>
        <end position="21"/>
    </location>
</feature>
<feature type="transmembrane region" description="Helical" evidence="9">
    <location>
        <begin position="31"/>
        <end position="56"/>
    </location>
</feature>
<dbReference type="PANTHER" id="PTHR42718:SF46">
    <property type="entry name" value="BLR6921 PROTEIN"/>
    <property type="match status" value="1"/>
</dbReference>
<dbReference type="SUPFAM" id="SSF103473">
    <property type="entry name" value="MFS general substrate transporter"/>
    <property type="match status" value="1"/>
</dbReference>
<evidence type="ECO:0000256" key="9">
    <source>
        <dbReference type="SAM" id="Phobius"/>
    </source>
</evidence>
<feature type="transmembrane region" description="Helical" evidence="9">
    <location>
        <begin position="458"/>
        <end position="480"/>
    </location>
</feature>
<feature type="transmembrane region" description="Helical" evidence="9">
    <location>
        <begin position="185"/>
        <end position="206"/>
    </location>
</feature>
<dbReference type="GO" id="GO:0046677">
    <property type="term" value="P:response to antibiotic"/>
    <property type="evidence" value="ECO:0007669"/>
    <property type="project" value="UniProtKB-KW"/>
</dbReference>